<sequence length="537" mass="57238">MNAHRERRPSVVAFEERCSVIPEGSKQTRLATRTLSIPLTRRPSNSDIYYDPTFTPSPQKSLKIPIPRLCHAPPLPNSKSRRFSHGEVDGKPLRGCLLYRQQSTDTAPGHAVEQIHLRPNKLARALSVDRASARSDPMSVLPVCRTTQSESGQPPAPPTPSALQSGRPPLSVLTGTSSGSRTDSSPTIKSRPGMFASFKRPSFLKRRTNSTDDKNAFGSNGASLKRWTSDSSSSALSPGAASPASTPKIGDFDGPPSAGRGYFSEQGRGANVPPCIMEDQALEVEDESADDHGRHDMLKSPVGLDEGQDKYTLLRPCCPQCSRATDQGLEADWVPPVSKRAQKKLDVEHMVRQIEDKKQSVDEADEAVDEKASAFVVDEVELLRRRRTSGGSGSHDNASQELKPASQTCLLGTRPGSASPRNGPIWLCSGKGRSSSSGSVSRQSPVATPGGATPDSRSPDYFALASQDGATARVAQDDLDAKIAAALAAEAFMARGSSREQDTSSACGTTGSETTGNGARSGEWFRRMAEGGGVVSV</sequence>
<protein>
    <submittedName>
        <fullName evidence="2">Uncharacterized protein</fullName>
    </submittedName>
</protein>
<feature type="compositionally biased region" description="Polar residues" evidence="1">
    <location>
        <begin position="395"/>
        <end position="410"/>
    </location>
</feature>
<organism evidence="2 3">
    <name type="scientific">Filobasidium floriforme</name>
    <dbReference type="NCBI Taxonomy" id="5210"/>
    <lineage>
        <taxon>Eukaryota</taxon>
        <taxon>Fungi</taxon>
        <taxon>Dikarya</taxon>
        <taxon>Basidiomycota</taxon>
        <taxon>Agaricomycotina</taxon>
        <taxon>Tremellomycetes</taxon>
        <taxon>Filobasidiales</taxon>
        <taxon>Filobasidiaceae</taxon>
        <taxon>Filobasidium</taxon>
    </lineage>
</organism>
<comment type="caution">
    <text evidence="2">The sequence shown here is derived from an EMBL/GenBank/DDBJ whole genome shotgun (WGS) entry which is preliminary data.</text>
</comment>
<reference evidence="2" key="1">
    <citation type="submission" date="2020-04" db="EMBL/GenBank/DDBJ databases">
        <title>Analysis of mating type loci in Filobasidium floriforme.</title>
        <authorList>
            <person name="Nowrousian M."/>
        </authorList>
    </citation>
    <scope>NUCLEOTIDE SEQUENCE</scope>
    <source>
        <strain evidence="2">CBS 6242</strain>
    </source>
</reference>
<name>A0A8K0NSK6_9TREE</name>
<accession>A0A8K0NSK6</accession>
<feature type="region of interest" description="Disordered" evidence="1">
    <location>
        <begin position="386"/>
        <end position="462"/>
    </location>
</feature>
<dbReference type="AlphaFoldDB" id="A0A8K0NSK6"/>
<feature type="compositionally biased region" description="Low complexity" evidence="1">
    <location>
        <begin position="429"/>
        <end position="444"/>
    </location>
</feature>
<feature type="compositionally biased region" description="Low complexity" evidence="1">
    <location>
        <begin position="174"/>
        <end position="187"/>
    </location>
</feature>
<dbReference type="Proteomes" id="UP000812966">
    <property type="component" value="Unassembled WGS sequence"/>
</dbReference>
<proteinExistence type="predicted"/>
<feature type="region of interest" description="Disordered" evidence="1">
    <location>
        <begin position="494"/>
        <end position="537"/>
    </location>
</feature>
<dbReference type="EMBL" id="JABELV010000022">
    <property type="protein sequence ID" value="KAG7563029.1"/>
    <property type="molecule type" value="Genomic_DNA"/>
</dbReference>
<feature type="compositionally biased region" description="Low complexity" evidence="1">
    <location>
        <begin position="229"/>
        <end position="247"/>
    </location>
</feature>
<evidence type="ECO:0000256" key="1">
    <source>
        <dbReference type="SAM" id="MobiDB-lite"/>
    </source>
</evidence>
<gene>
    <name evidence="2" type="ORF">FFLO_01587</name>
</gene>
<feature type="compositionally biased region" description="Polar residues" evidence="1">
    <location>
        <begin position="503"/>
        <end position="518"/>
    </location>
</feature>
<evidence type="ECO:0000313" key="3">
    <source>
        <dbReference type="Proteomes" id="UP000812966"/>
    </source>
</evidence>
<keyword evidence="3" id="KW-1185">Reference proteome</keyword>
<feature type="region of interest" description="Disordered" evidence="1">
    <location>
        <begin position="128"/>
        <end position="269"/>
    </location>
</feature>
<evidence type="ECO:0000313" key="2">
    <source>
        <dbReference type="EMBL" id="KAG7563029.1"/>
    </source>
</evidence>